<dbReference type="PANTHER" id="PTHR12147:SF26">
    <property type="entry name" value="PEPTIDASE M28 DOMAIN-CONTAINING PROTEIN"/>
    <property type="match status" value="1"/>
</dbReference>
<dbReference type="PANTHER" id="PTHR12147">
    <property type="entry name" value="METALLOPEPTIDASE M28 FAMILY MEMBER"/>
    <property type="match status" value="1"/>
</dbReference>
<keyword evidence="3" id="KW-0378">Hydrolase</keyword>
<dbReference type="RefSeq" id="WP_138932359.1">
    <property type="nucleotide sequence ID" value="NZ_SWMU01000003.1"/>
</dbReference>
<comment type="caution">
    <text evidence="3">The sequence shown here is derived from an EMBL/GenBank/DDBJ whole genome shotgun (WGS) entry which is preliminary data.</text>
</comment>
<dbReference type="OrthoDB" id="9764939at2"/>
<dbReference type="Gene3D" id="3.40.630.10">
    <property type="entry name" value="Zn peptidases"/>
    <property type="match status" value="1"/>
</dbReference>
<evidence type="ECO:0000313" key="3">
    <source>
        <dbReference type="EMBL" id="TKS56243.1"/>
    </source>
</evidence>
<accession>A0A4U5TQC9</accession>
<dbReference type="GO" id="GO:0008235">
    <property type="term" value="F:metalloexopeptidase activity"/>
    <property type="evidence" value="ECO:0007669"/>
    <property type="project" value="InterPro"/>
</dbReference>
<dbReference type="GO" id="GO:0006508">
    <property type="term" value="P:proteolysis"/>
    <property type="evidence" value="ECO:0007669"/>
    <property type="project" value="InterPro"/>
</dbReference>
<evidence type="ECO:0000313" key="4">
    <source>
        <dbReference type="Proteomes" id="UP000306552"/>
    </source>
</evidence>
<dbReference type="SUPFAM" id="SSF53187">
    <property type="entry name" value="Zn-dependent exopeptidases"/>
    <property type="match status" value="1"/>
</dbReference>
<dbReference type="InterPro" id="IPR045175">
    <property type="entry name" value="M28_fam"/>
</dbReference>
<evidence type="ECO:0000259" key="2">
    <source>
        <dbReference type="Pfam" id="PF04389"/>
    </source>
</evidence>
<keyword evidence="4" id="KW-1185">Reference proteome</keyword>
<dbReference type="EMBL" id="SWMU01000003">
    <property type="protein sequence ID" value="TKS56243.1"/>
    <property type="molecule type" value="Genomic_DNA"/>
</dbReference>
<sequence>MKYSIIVGLLGLLMTLETTAQVSNIKDLNTHLNYISSDELNGRLTGTKGIDKAATYISKYFKSIGLKPYYETFRDTFYIKKQTVAYNVIGQIEGNDPLFKNEPIIIGAHYDHIGNSKAVDGDSIANGANDNASGSVAVMQLAYALKDSKPKRPILFVLFDAEEQGLLGSTYLAEKLKSEDVNPYVIFNIEMVGVSMLDKPKQAYLTGYDKSNFAKIFNEYANEEALIFSPQAKDYQLFKRSDNYPFFQSFEIPAHSVSTFDFTNYNYYHHVDDEAELLDTEHIQSLVNVWAEPLLKIANHSEKIIKLDN</sequence>
<keyword evidence="1" id="KW-0732">Signal</keyword>
<gene>
    <name evidence="3" type="ORF">FCN74_09570</name>
</gene>
<dbReference type="Pfam" id="PF04389">
    <property type="entry name" value="Peptidase_M28"/>
    <property type="match status" value="1"/>
</dbReference>
<dbReference type="AlphaFoldDB" id="A0A4U5TQC9"/>
<feature type="signal peptide" evidence="1">
    <location>
        <begin position="1"/>
        <end position="20"/>
    </location>
</feature>
<feature type="domain" description="Peptidase M28" evidence="2">
    <location>
        <begin position="87"/>
        <end position="291"/>
    </location>
</feature>
<protein>
    <submittedName>
        <fullName evidence="3">M20/M25/M40 family metallo-hydrolase</fullName>
    </submittedName>
</protein>
<name>A0A4U5TQC9_9FLAO</name>
<organism evidence="3 4">
    <name type="scientific">Mesohalobacter halotolerans</name>
    <dbReference type="NCBI Taxonomy" id="1883405"/>
    <lineage>
        <taxon>Bacteria</taxon>
        <taxon>Pseudomonadati</taxon>
        <taxon>Bacteroidota</taxon>
        <taxon>Flavobacteriia</taxon>
        <taxon>Flavobacteriales</taxon>
        <taxon>Flavobacteriaceae</taxon>
        <taxon>Mesohalobacter</taxon>
    </lineage>
</organism>
<evidence type="ECO:0000256" key="1">
    <source>
        <dbReference type="SAM" id="SignalP"/>
    </source>
</evidence>
<feature type="chain" id="PRO_5020467843" evidence="1">
    <location>
        <begin position="21"/>
        <end position="309"/>
    </location>
</feature>
<proteinExistence type="predicted"/>
<reference evidence="3 4" key="1">
    <citation type="submission" date="2019-04" db="EMBL/GenBank/DDBJ databases">
        <title>Psychroflexus halotolerans sp. nov., isolated from a marine solar saltern.</title>
        <authorList>
            <person name="Feng X."/>
        </authorList>
    </citation>
    <scope>NUCLEOTIDE SEQUENCE [LARGE SCALE GENOMIC DNA]</scope>
    <source>
        <strain evidence="3 4">WDS2C27</strain>
    </source>
</reference>
<dbReference type="Proteomes" id="UP000306552">
    <property type="component" value="Unassembled WGS sequence"/>
</dbReference>
<dbReference type="InterPro" id="IPR007484">
    <property type="entry name" value="Peptidase_M28"/>
</dbReference>